<feature type="transmembrane region" description="Helical" evidence="1">
    <location>
        <begin position="221"/>
        <end position="241"/>
    </location>
</feature>
<evidence type="ECO:0000313" key="3">
    <source>
        <dbReference type="Proteomes" id="UP001594351"/>
    </source>
</evidence>
<feature type="transmembrane region" description="Helical" evidence="1">
    <location>
        <begin position="122"/>
        <end position="140"/>
    </location>
</feature>
<protein>
    <recommendedName>
        <fullName evidence="4">Glycosyltransferase RgtA/B/C/D-like domain-containing protein</fullName>
    </recommendedName>
</protein>
<keyword evidence="1" id="KW-1133">Transmembrane helix</keyword>
<feature type="transmembrane region" description="Helical" evidence="1">
    <location>
        <begin position="97"/>
        <end position="115"/>
    </location>
</feature>
<keyword evidence="1" id="KW-0472">Membrane</keyword>
<keyword evidence="1" id="KW-0812">Transmembrane</keyword>
<organism evidence="2 3">
    <name type="scientific">candidate division CSSED10-310 bacterium</name>
    <dbReference type="NCBI Taxonomy" id="2855610"/>
    <lineage>
        <taxon>Bacteria</taxon>
        <taxon>Bacteria division CSSED10-310</taxon>
    </lineage>
</organism>
<keyword evidence="3" id="KW-1185">Reference proteome</keyword>
<sequence length="349" mass="38891">MDISRMGWSRTFFKLFFILLVLIPVLIIGVIHTDNIFNEMPEPGGDGAVLLIHTIHASRGSQLVGPYSRSQWSHPGPILYYIITPIYLLSGKHPASLAVNAVLLNLISVILILVICLRAGGFLSFLLVALLTSLFLYYLGSALASLWNPYITILPFCVFVFVCSEIALGRIRILPLVGIIGTFIIQTHVLYFPISVLLLFSSLIMFWFLPKSKKITPKVKAHSFIRSIIISVVILSLLWFLPLMEQLKNDPGNMTKIFDYFTEDRPTQNFSNSLKMVSRHVSAIPLALCNKPQQPLTGAAQTRLSMIFLIVLLLCLPFCAIISTKMKHFFISSVSILSEIGLLAALISV</sequence>
<evidence type="ECO:0000313" key="2">
    <source>
        <dbReference type="EMBL" id="MFC1854203.1"/>
    </source>
</evidence>
<comment type="caution">
    <text evidence="2">The sequence shown here is derived from an EMBL/GenBank/DDBJ whole genome shotgun (WGS) entry which is preliminary data.</text>
</comment>
<feature type="transmembrane region" description="Helical" evidence="1">
    <location>
        <begin position="12"/>
        <end position="31"/>
    </location>
</feature>
<feature type="transmembrane region" description="Helical" evidence="1">
    <location>
        <begin position="329"/>
        <end position="347"/>
    </location>
</feature>
<dbReference type="Proteomes" id="UP001594351">
    <property type="component" value="Unassembled WGS sequence"/>
</dbReference>
<feature type="transmembrane region" description="Helical" evidence="1">
    <location>
        <begin position="304"/>
        <end position="323"/>
    </location>
</feature>
<evidence type="ECO:0000256" key="1">
    <source>
        <dbReference type="SAM" id="Phobius"/>
    </source>
</evidence>
<evidence type="ECO:0008006" key="4">
    <source>
        <dbReference type="Google" id="ProtNLM"/>
    </source>
</evidence>
<gene>
    <name evidence="2" type="ORF">ACFL27_28805</name>
</gene>
<accession>A0ABV6Z775</accession>
<dbReference type="EMBL" id="JBHPBY010000763">
    <property type="protein sequence ID" value="MFC1854203.1"/>
    <property type="molecule type" value="Genomic_DNA"/>
</dbReference>
<feature type="non-terminal residue" evidence="2">
    <location>
        <position position="349"/>
    </location>
</feature>
<name>A0ABV6Z775_UNCC1</name>
<reference evidence="2 3" key="1">
    <citation type="submission" date="2024-09" db="EMBL/GenBank/DDBJ databases">
        <title>Laminarin stimulates single cell rates of sulfate reduction while oxygen inhibits transcriptomic activity in coastal marine sediment.</title>
        <authorList>
            <person name="Lindsay M."/>
            <person name="Orcutt B."/>
            <person name="Emerson D."/>
            <person name="Stepanauskas R."/>
            <person name="D'Angelo T."/>
        </authorList>
    </citation>
    <scope>NUCLEOTIDE SEQUENCE [LARGE SCALE GENOMIC DNA]</scope>
    <source>
        <strain evidence="2">SAG AM-311-K15</strain>
    </source>
</reference>
<proteinExistence type="predicted"/>
<feature type="transmembrane region" description="Helical" evidence="1">
    <location>
        <begin position="189"/>
        <end position="209"/>
    </location>
</feature>
<feature type="transmembrane region" description="Helical" evidence="1">
    <location>
        <begin position="146"/>
        <end position="168"/>
    </location>
</feature>